<feature type="chain" id="PRO_5034064321" evidence="4">
    <location>
        <begin position="21"/>
        <end position="529"/>
    </location>
</feature>
<dbReference type="Pfam" id="PF00334">
    <property type="entry name" value="NDK"/>
    <property type="match status" value="1"/>
</dbReference>
<reference evidence="6" key="1">
    <citation type="submission" date="2019-08" db="EMBL/GenBank/DDBJ databases">
        <title>Three high-quality genomes provides insights into domestication of ducks.</title>
        <authorList>
            <person name="Hou Z.C."/>
            <person name="Zhu F."/>
            <person name="Yin Z.T."/>
            <person name="Zhang F."/>
        </authorList>
    </citation>
    <scope>NUCLEOTIDE SEQUENCE [LARGE SCALE GENOMIC DNA]</scope>
</reference>
<dbReference type="Gene3D" id="3.40.30.10">
    <property type="entry name" value="Glutaredoxin"/>
    <property type="match status" value="1"/>
</dbReference>
<feature type="binding site" evidence="2">
    <location>
        <position position="399"/>
    </location>
    <ligand>
        <name>ATP</name>
        <dbReference type="ChEBI" id="CHEBI:30616"/>
    </ligand>
</feature>
<feature type="binding site" evidence="2">
    <location>
        <position position="494"/>
    </location>
    <ligand>
        <name>ATP</name>
        <dbReference type="ChEBI" id="CHEBI:30616"/>
    </ligand>
</feature>
<keyword evidence="4" id="KW-0732">Signal</keyword>
<feature type="binding site" evidence="2">
    <location>
        <position position="480"/>
    </location>
    <ligand>
        <name>ATP</name>
        <dbReference type="ChEBI" id="CHEBI:30616"/>
    </ligand>
</feature>
<dbReference type="InterPro" id="IPR017937">
    <property type="entry name" value="Thioredoxin_CS"/>
</dbReference>
<dbReference type="SUPFAM" id="SSF54919">
    <property type="entry name" value="Nucleoside diphosphate kinase, NDK"/>
    <property type="match status" value="2"/>
</dbReference>
<evidence type="ECO:0000256" key="3">
    <source>
        <dbReference type="RuleBase" id="RU004011"/>
    </source>
</evidence>
<feature type="binding site" evidence="2">
    <location>
        <position position="446"/>
    </location>
    <ligand>
        <name>ATP</name>
        <dbReference type="ChEBI" id="CHEBI:30616"/>
    </ligand>
</feature>
<feature type="binding site" evidence="2">
    <location>
        <position position="474"/>
    </location>
    <ligand>
        <name>ATP</name>
        <dbReference type="ChEBI" id="CHEBI:30616"/>
    </ligand>
</feature>
<dbReference type="InterPro" id="IPR036249">
    <property type="entry name" value="Thioredoxin-like_sf"/>
</dbReference>
<evidence type="ECO:0000313" key="6">
    <source>
        <dbReference type="Ensembl" id="ENSAPLP00020024208.1"/>
    </source>
</evidence>
<reference evidence="6" key="2">
    <citation type="submission" date="2025-08" db="UniProtKB">
        <authorList>
            <consortium name="Ensembl"/>
        </authorList>
    </citation>
    <scope>IDENTIFICATION</scope>
</reference>
<dbReference type="InterPro" id="IPR036850">
    <property type="entry name" value="NDK-like_dom_sf"/>
</dbReference>
<comment type="caution">
    <text evidence="2">Lacks conserved residue(s) required for the propagation of feature annotation.</text>
</comment>
<name>A0A8B9TND9_ANAPL</name>
<proteinExistence type="inferred from homology"/>
<comment type="similarity">
    <text evidence="1 2 3">Belongs to the NDK family.</text>
</comment>
<dbReference type="SMART" id="SM00562">
    <property type="entry name" value="NDK"/>
    <property type="match status" value="2"/>
</dbReference>
<dbReference type="GO" id="GO:0006183">
    <property type="term" value="P:GTP biosynthetic process"/>
    <property type="evidence" value="ECO:0007669"/>
    <property type="project" value="InterPro"/>
</dbReference>
<dbReference type="InterPro" id="IPR013766">
    <property type="entry name" value="Thioredoxin_domain"/>
</dbReference>
<evidence type="ECO:0000256" key="4">
    <source>
        <dbReference type="SAM" id="SignalP"/>
    </source>
</evidence>
<dbReference type="GO" id="GO:0004550">
    <property type="term" value="F:nucleoside diphosphate kinase activity"/>
    <property type="evidence" value="ECO:0007669"/>
    <property type="project" value="InterPro"/>
</dbReference>
<dbReference type="CDD" id="cd02948">
    <property type="entry name" value="TRX_NDPK"/>
    <property type="match status" value="1"/>
</dbReference>
<feature type="active site" description="Pros-phosphohistidine intermediate" evidence="2">
    <location>
        <position position="507"/>
    </location>
</feature>
<dbReference type="PANTHER" id="PTHR46135">
    <property type="entry name" value="NME/NM23 FAMILY MEMBER 8"/>
    <property type="match status" value="1"/>
</dbReference>
<feature type="domain" description="Nucleoside diphosphate kinase-like" evidence="5">
    <location>
        <begin position="391"/>
        <end position="529"/>
    </location>
</feature>
<reference evidence="6" key="3">
    <citation type="submission" date="2025-09" db="UniProtKB">
        <authorList>
            <consortium name="Ensembl"/>
        </authorList>
    </citation>
    <scope>IDENTIFICATION</scope>
</reference>
<dbReference type="Ensembl" id="ENSAPLT00020026115.1">
    <property type="protein sequence ID" value="ENSAPLP00020024208.1"/>
    <property type="gene ID" value="ENSAPLG00020016737.1"/>
</dbReference>
<protein>
    <submittedName>
        <fullName evidence="6">NME/NM23 family member 8</fullName>
    </submittedName>
</protein>
<dbReference type="PANTHER" id="PTHR46135:SF3">
    <property type="entry name" value="NME_NM23 FAMILY MEMBER 8"/>
    <property type="match status" value="1"/>
</dbReference>
<evidence type="ECO:0000256" key="1">
    <source>
        <dbReference type="ARBA" id="ARBA00008142"/>
    </source>
</evidence>
<dbReference type="PROSITE" id="PS00194">
    <property type="entry name" value="THIOREDOXIN_1"/>
    <property type="match status" value="1"/>
</dbReference>
<dbReference type="InterPro" id="IPR034907">
    <property type="entry name" value="NDK-like_dom"/>
</dbReference>
<dbReference type="CDD" id="cd04416">
    <property type="entry name" value="NDPk_TX"/>
    <property type="match status" value="2"/>
</dbReference>
<dbReference type="InterPro" id="IPR051766">
    <property type="entry name" value="TXND_domain-containing"/>
</dbReference>
<dbReference type="Pfam" id="PF00085">
    <property type="entry name" value="Thioredoxin"/>
    <property type="match status" value="1"/>
</dbReference>
<dbReference type="Gene3D" id="3.30.70.141">
    <property type="entry name" value="Nucleoside diphosphate kinase-like domain"/>
    <property type="match status" value="2"/>
</dbReference>
<dbReference type="GO" id="GO:0006241">
    <property type="term" value="P:CTP biosynthetic process"/>
    <property type="evidence" value="ECO:0007669"/>
    <property type="project" value="InterPro"/>
</dbReference>
<dbReference type="AlphaFoldDB" id="A0A8B9TND9"/>
<feature type="domain" description="Nucleoside diphosphate kinase-like" evidence="5">
    <location>
        <begin position="256"/>
        <end position="390"/>
    </location>
</feature>
<evidence type="ECO:0000256" key="2">
    <source>
        <dbReference type="PROSITE-ProRule" id="PRU00706"/>
    </source>
</evidence>
<feature type="binding site" evidence="2">
    <location>
        <position position="504"/>
    </location>
    <ligand>
        <name>ATP</name>
        <dbReference type="ChEBI" id="CHEBI:30616"/>
    </ligand>
</feature>
<feature type="signal peptide" evidence="4">
    <location>
        <begin position="1"/>
        <end position="20"/>
    </location>
</feature>
<dbReference type="PRINTS" id="PR01243">
    <property type="entry name" value="NUCDPKINASE"/>
</dbReference>
<feature type="active site" description="Pros-phosphohistidine intermediate" evidence="2">
    <location>
        <position position="373"/>
    </location>
</feature>
<organism evidence="6 7">
    <name type="scientific">Anas platyrhynchos</name>
    <name type="common">Mallard</name>
    <name type="synonym">Anas boschas</name>
    <dbReference type="NCBI Taxonomy" id="8839"/>
    <lineage>
        <taxon>Eukaryota</taxon>
        <taxon>Metazoa</taxon>
        <taxon>Chordata</taxon>
        <taxon>Craniata</taxon>
        <taxon>Vertebrata</taxon>
        <taxon>Euteleostomi</taxon>
        <taxon>Archelosauria</taxon>
        <taxon>Archosauria</taxon>
        <taxon>Dinosauria</taxon>
        <taxon>Saurischia</taxon>
        <taxon>Theropoda</taxon>
        <taxon>Coelurosauria</taxon>
        <taxon>Aves</taxon>
        <taxon>Neognathae</taxon>
        <taxon>Galloanserae</taxon>
        <taxon>Anseriformes</taxon>
        <taxon>Anatidae</taxon>
        <taxon>Anatinae</taxon>
        <taxon>Anas</taxon>
    </lineage>
</organism>
<accession>A0A8B9TND9</accession>
<dbReference type="SUPFAM" id="SSF52833">
    <property type="entry name" value="Thioredoxin-like"/>
    <property type="match status" value="1"/>
</dbReference>
<evidence type="ECO:0000259" key="5">
    <source>
        <dbReference type="SMART" id="SM00562"/>
    </source>
</evidence>
<dbReference type="Proteomes" id="UP000694400">
    <property type="component" value="Chromosome 2"/>
</dbReference>
<evidence type="ECO:0000313" key="7">
    <source>
        <dbReference type="Proteomes" id="UP000694400"/>
    </source>
</evidence>
<dbReference type="PROSITE" id="PS51374">
    <property type="entry name" value="NDPK_LIKE"/>
    <property type="match status" value="2"/>
</dbReference>
<sequence length="529" mass="60749">MKRLSFSCLLKMLKCQSILFQTTITNQNQWDEMLLTKGVVVIDVYQAWCGPCKAVVNLFRKLKNEFSEDDVLHFAVAEANSIETLQPYRNRCEPVFLFCVNGKIIEMVRGANAPLISKKITELVQEEREIVAGQKERPEVYSQKIYLNIEEYFYYTSMVSLNAHDSVFFTYSVGIIKPDDVLEGQSTFSSSQLLSQHQNVYRDLNMIKFCLIRLEETPETKSILNMCDVQSSIEDASRQLAFFFPNFGQNKTEQKFEKTLALVRPCLLRERRDSIIQRIKDDGFEIAMQKEINLSEEQAREFYKEHENEDYFPFLLEEMTSGPTLVLALTRENAVAHWRNLLGPKTVEEAKKENPNSLRAQYALDNVPINQLHGSSSPNDAQKELEFFFPQEHTLALIKPDAAKKHKDDIMQKVKDAGFTISKIKEKALTREMATQFYKDHEGKPFFEELVARMTEGPSVVMVLTKENAVQEWRQLMGPTDPEVAKESSPESIRALFAQDILSNAVHGSSTREHALESIECIFGEIDID</sequence>
<dbReference type="InterPro" id="IPR001564">
    <property type="entry name" value="Nucleoside_diP_kinase"/>
</dbReference>
<dbReference type="GO" id="GO:0006228">
    <property type="term" value="P:UTP biosynthetic process"/>
    <property type="evidence" value="ECO:0007669"/>
    <property type="project" value="InterPro"/>
</dbReference>